<dbReference type="Pfam" id="PF13516">
    <property type="entry name" value="LRR_6"/>
    <property type="match status" value="3"/>
</dbReference>
<dbReference type="InterPro" id="IPR052394">
    <property type="entry name" value="LRR-containing"/>
</dbReference>
<organism evidence="1 2">
    <name type="scientific">Lobosporangium transversale</name>
    <dbReference type="NCBI Taxonomy" id="64571"/>
    <lineage>
        <taxon>Eukaryota</taxon>
        <taxon>Fungi</taxon>
        <taxon>Fungi incertae sedis</taxon>
        <taxon>Mucoromycota</taxon>
        <taxon>Mortierellomycotina</taxon>
        <taxon>Mortierellomycetes</taxon>
        <taxon>Mortierellales</taxon>
        <taxon>Mortierellaceae</taxon>
        <taxon>Lobosporangium</taxon>
    </lineage>
</organism>
<dbReference type="SMART" id="SM00368">
    <property type="entry name" value="LRR_RI"/>
    <property type="match status" value="4"/>
</dbReference>
<dbReference type="PROSITE" id="PS51450">
    <property type="entry name" value="LRR"/>
    <property type="match status" value="1"/>
</dbReference>
<dbReference type="PANTHER" id="PTHR24114">
    <property type="entry name" value="LEUCINE RICH REPEAT FAMILY PROTEIN"/>
    <property type="match status" value="1"/>
</dbReference>
<accession>A0A1Y2GDZ7</accession>
<dbReference type="InterPro" id="IPR032675">
    <property type="entry name" value="LRR_dom_sf"/>
</dbReference>
<sequence length="285" mass="31691">MTRSLNLVITLGSKTRAEEFFDALAIARRVYELDITLSWQWTKTDLESFEKALKTSSVSILRLDPGEFQKSATRKTLLTSSRYEVLVRIMEIGNMKAIHIALPPDLTKFSYLQPRRSSQLHQLSFKIQPQSIGAGVYRVPTNSLKFNTTLTALDLRDNFIGKEGALVLSKALKTNTTLTTLNLRGNSTGKEETLELSKALTTNTTLATLDLSHNSIGIEGVEALSEALKANRALAALNLLDNSIEKEALMLSEALKANTTLTILDLEYEPFAKEELWCYQGPISH</sequence>
<comment type="caution">
    <text evidence="1">The sequence shown here is derived from an EMBL/GenBank/DDBJ whole genome shotgun (WGS) entry which is preliminary data.</text>
</comment>
<evidence type="ECO:0000313" key="2">
    <source>
        <dbReference type="Proteomes" id="UP000193648"/>
    </source>
</evidence>
<dbReference type="STRING" id="64571.A0A1Y2GDZ7"/>
<name>A0A1Y2GDZ7_9FUNG</name>
<evidence type="ECO:0000313" key="1">
    <source>
        <dbReference type="EMBL" id="ORZ08235.1"/>
    </source>
</evidence>
<dbReference type="AlphaFoldDB" id="A0A1Y2GDZ7"/>
<dbReference type="OrthoDB" id="120976at2759"/>
<reference evidence="1 2" key="1">
    <citation type="submission" date="2016-07" db="EMBL/GenBank/DDBJ databases">
        <title>Pervasive Adenine N6-methylation of Active Genes in Fungi.</title>
        <authorList>
            <consortium name="DOE Joint Genome Institute"/>
            <person name="Mondo S.J."/>
            <person name="Dannebaum R.O."/>
            <person name="Kuo R.C."/>
            <person name="Labutti K."/>
            <person name="Haridas S."/>
            <person name="Kuo A."/>
            <person name="Salamov A."/>
            <person name="Ahrendt S.R."/>
            <person name="Lipzen A."/>
            <person name="Sullivan W."/>
            <person name="Andreopoulos W.B."/>
            <person name="Clum A."/>
            <person name="Lindquist E."/>
            <person name="Daum C."/>
            <person name="Ramamoorthy G.K."/>
            <person name="Gryganskyi A."/>
            <person name="Culley D."/>
            <person name="Magnuson J.K."/>
            <person name="James T.Y."/>
            <person name="O'Malley M.A."/>
            <person name="Stajich J.E."/>
            <person name="Spatafora J.W."/>
            <person name="Visel A."/>
            <person name="Grigoriev I.V."/>
        </authorList>
    </citation>
    <scope>NUCLEOTIDE SEQUENCE [LARGE SCALE GENOMIC DNA]</scope>
    <source>
        <strain evidence="1 2">NRRL 3116</strain>
    </source>
</reference>
<dbReference type="RefSeq" id="XP_021878318.1">
    <property type="nucleotide sequence ID" value="XM_022029445.1"/>
</dbReference>
<dbReference type="EMBL" id="MCFF01000038">
    <property type="protein sequence ID" value="ORZ08235.1"/>
    <property type="molecule type" value="Genomic_DNA"/>
</dbReference>
<proteinExistence type="predicted"/>
<dbReference type="InParanoid" id="A0A1Y2GDZ7"/>
<gene>
    <name evidence="1" type="ORF">BCR41DRAFT_411175</name>
</gene>
<dbReference type="Proteomes" id="UP000193648">
    <property type="component" value="Unassembled WGS sequence"/>
</dbReference>
<dbReference type="PANTHER" id="PTHR24114:SF2">
    <property type="entry name" value="F-BOX DOMAIN-CONTAINING PROTEIN-RELATED"/>
    <property type="match status" value="1"/>
</dbReference>
<keyword evidence="2" id="KW-1185">Reference proteome</keyword>
<dbReference type="InterPro" id="IPR001611">
    <property type="entry name" value="Leu-rich_rpt"/>
</dbReference>
<protein>
    <submittedName>
        <fullName evidence="1">Uncharacterized protein</fullName>
    </submittedName>
</protein>
<dbReference type="SUPFAM" id="SSF52047">
    <property type="entry name" value="RNI-like"/>
    <property type="match status" value="1"/>
</dbReference>
<dbReference type="GeneID" id="33571288"/>
<dbReference type="Gene3D" id="3.80.10.10">
    <property type="entry name" value="Ribonuclease Inhibitor"/>
    <property type="match status" value="2"/>
</dbReference>